<organism evidence="1 2">
    <name type="scientific">Escallonia herrerae</name>
    <dbReference type="NCBI Taxonomy" id="1293975"/>
    <lineage>
        <taxon>Eukaryota</taxon>
        <taxon>Viridiplantae</taxon>
        <taxon>Streptophyta</taxon>
        <taxon>Embryophyta</taxon>
        <taxon>Tracheophyta</taxon>
        <taxon>Spermatophyta</taxon>
        <taxon>Magnoliopsida</taxon>
        <taxon>eudicotyledons</taxon>
        <taxon>Gunneridae</taxon>
        <taxon>Pentapetalae</taxon>
        <taxon>asterids</taxon>
        <taxon>campanulids</taxon>
        <taxon>Escalloniales</taxon>
        <taxon>Escalloniaceae</taxon>
        <taxon>Escallonia</taxon>
    </lineage>
</organism>
<proteinExistence type="predicted"/>
<name>A0AA89BA68_9ASTE</name>
<accession>A0AA89BA68</accession>
<comment type="caution">
    <text evidence="1">The sequence shown here is derived from an EMBL/GenBank/DDBJ whole genome shotgun (WGS) entry which is preliminary data.</text>
</comment>
<keyword evidence="2" id="KW-1185">Reference proteome</keyword>
<reference evidence="1" key="1">
    <citation type="submission" date="2022-12" db="EMBL/GenBank/DDBJ databases">
        <title>Draft genome assemblies for two species of Escallonia (Escalloniales).</title>
        <authorList>
            <person name="Chanderbali A."/>
            <person name="Dervinis C."/>
            <person name="Anghel I."/>
            <person name="Soltis D."/>
            <person name="Soltis P."/>
            <person name="Zapata F."/>
        </authorList>
    </citation>
    <scope>NUCLEOTIDE SEQUENCE</scope>
    <source>
        <strain evidence="1">UCBG64.0493</strain>
        <tissue evidence="1">Leaf</tissue>
    </source>
</reference>
<evidence type="ECO:0000313" key="1">
    <source>
        <dbReference type="EMBL" id="KAK3035819.1"/>
    </source>
</evidence>
<protein>
    <submittedName>
        <fullName evidence="1">Uncharacterized protein</fullName>
    </submittedName>
</protein>
<dbReference type="Proteomes" id="UP001188597">
    <property type="component" value="Unassembled WGS sequence"/>
</dbReference>
<sequence>MDEFGVVLGIDFMEKSSTTLNPYCESDFVTVCVENLHELLKSIQKHQSGGINLGTVFTRLGQLTLRYSAEFCSHVMFLARVFGRPLLAAAKTETSGATAAAASAARAG</sequence>
<dbReference type="EMBL" id="JAVXUP010000165">
    <property type="protein sequence ID" value="KAK3035819.1"/>
    <property type="molecule type" value="Genomic_DNA"/>
</dbReference>
<dbReference type="AlphaFoldDB" id="A0AA89BA68"/>
<evidence type="ECO:0000313" key="2">
    <source>
        <dbReference type="Proteomes" id="UP001188597"/>
    </source>
</evidence>
<gene>
    <name evidence="1" type="ORF">RJ639_034635</name>
</gene>